<feature type="domain" description="Endonuclease/exonuclease/phosphatase" evidence="2">
    <location>
        <begin position="18"/>
        <end position="97"/>
    </location>
</feature>
<evidence type="ECO:0000256" key="1">
    <source>
        <dbReference type="SAM" id="MobiDB-lite"/>
    </source>
</evidence>
<dbReference type="GO" id="GO:0006281">
    <property type="term" value="P:DNA repair"/>
    <property type="evidence" value="ECO:0007669"/>
    <property type="project" value="InterPro"/>
</dbReference>
<dbReference type="Pfam" id="PF03372">
    <property type="entry name" value="Exo_endo_phos"/>
    <property type="match status" value="1"/>
</dbReference>
<sequence>MALLAKDQEPHLRRKGLPGDPDDLHSRYIEAIVKGIVIGGLHLPNGNPYPGPKFDYKLRWFERLHNYAAKLLALEVPVVLAGDYNVMPREFDVYKPERWVNDTLFRVEIRDAFKNLVAQG</sequence>
<name>A0A7W6WID9_9HYPH</name>
<dbReference type="Proteomes" id="UP000533641">
    <property type="component" value="Unassembled WGS sequence"/>
</dbReference>
<gene>
    <name evidence="3" type="ORF">GGE12_007334</name>
</gene>
<dbReference type="Gene3D" id="3.60.10.10">
    <property type="entry name" value="Endonuclease/exonuclease/phosphatase"/>
    <property type="match status" value="1"/>
</dbReference>
<evidence type="ECO:0000259" key="2">
    <source>
        <dbReference type="Pfam" id="PF03372"/>
    </source>
</evidence>
<comment type="caution">
    <text evidence="3">The sequence shown here is derived from an EMBL/GenBank/DDBJ whole genome shotgun (WGS) entry which is preliminary data.</text>
</comment>
<dbReference type="PANTHER" id="PTHR43250">
    <property type="entry name" value="EXODEOXYRIBONUCLEASE III"/>
    <property type="match status" value="1"/>
</dbReference>
<keyword evidence="3" id="KW-0378">Hydrolase</keyword>
<evidence type="ECO:0000313" key="4">
    <source>
        <dbReference type="Proteomes" id="UP000533641"/>
    </source>
</evidence>
<dbReference type="InterPro" id="IPR037493">
    <property type="entry name" value="ExoIII-like"/>
</dbReference>
<feature type="region of interest" description="Disordered" evidence="1">
    <location>
        <begin position="1"/>
        <end position="23"/>
    </location>
</feature>
<dbReference type="PANTHER" id="PTHR43250:SF1">
    <property type="entry name" value="EXODEOXYRIBONUCLEASE III"/>
    <property type="match status" value="1"/>
</dbReference>
<organism evidence="3 4">
    <name type="scientific">Rhizobium mongolense</name>
    <dbReference type="NCBI Taxonomy" id="57676"/>
    <lineage>
        <taxon>Bacteria</taxon>
        <taxon>Pseudomonadati</taxon>
        <taxon>Pseudomonadota</taxon>
        <taxon>Alphaproteobacteria</taxon>
        <taxon>Hyphomicrobiales</taxon>
        <taxon>Rhizobiaceae</taxon>
        <taxon>Rhizobium/Agrobacterium group</taxon>
        <taxon>Rhizobium</taxon>
    </lineage>
</organism>
<dbReference type="InterPro" id="IPR005135">
    <property type="entry name" value="Endo/exonuclease/phosphatase"/>
</dbReference>
<evidence type="ECO:0000313" key="3">
    <source>
        <dbReference type="EMBL" id="MBB4279517.1"/>
    </source>
</evidence>
<dbReference type="AlphaFoldDB" id="A0A7W6WID9"/>
<protein>
    <submittedName>
        <fullName evidence="3">Exonuclease III</fullName>
    </submittedName>
</protein>
<dbReference type="EMBL" id="JACIGM010000030">
    <property type="protein sequence ID" value="MBB4279517.1"/>
    <property type="molecule type" value="Genomic_DNA"/>
</dbReference>
<accession>A0A7W6WID9</accession>
<dbReference type="GO" id="GO:0008311">
    <property type="term" value="F:double-stranded DNA 3'-5' DNA exonuclease activity"/>
    <property type="evidence" value="ECO:0007669"/>
    <property type="project" value="InterPro"/>
</dbReference>
<dbReference type="SUPFAM" id="SSF56219">
    <property type="entry name" value="DNase I-like"/>
    <property type="match status" value="1"/>
</dbReference>
<feature type="compositionally biased region" description="Basic and acidic residues" evidence="1">
    <location>
        <begin position="1"/>
        <end position="11"/>
    </location>
</feature>
<reference evidence="3 4" key="1">
    <citation type="submission" date="2020-08" db="EMBL/GenBank/DDBJ databases">
        <title>Genomic Encyclopedia of Type Strains, Phase IV (KMG-V): Genome sequencing to study the core and pangenomes of soil and plant-associated prokaryotes.</title>
        <authorList>
            <person name="Whitman W."/>
        </authorList>
    </citation>
    <scope>NUCLEOTIDE SEQUENCE [LARGE SCALE GENOMIC DNA]</scope>
    <source>
        <strain evidence="3 4">SEMIA 402</strain>
    </source>
</reference>
<keyword evidence="3" id="KW-0540">Nuclease</keyword>
<proteinExistence type="predicted"/>
<keyword evidence="3" id="KW-0269">Exonuclease</keyword>
<dbReference type="InterPro" id="IPR036691">
    <property type="entry name" value="Endo/exonu/phosph_ase_sf"/>
</dbReference>